<comment type="caution">
    <text evidence="1">The sequence shown here is derived from an EMBL/GenBank/DDBJ whole genome shotgun (WGS) entry which is preliminary data.</text>
</comment>
<evidence type="ECO:0000313" key="2">
    <source>
        <dbReference type="Proteomes" id="UP001172680"/>
    </source>
</evidence>
<proteinExistence type="predicted"/>
<organism evidence="1 2">
    <name type="scientific">Coniosporium tulheliwenetii</name>
    <dbReference type="NCBI Taxonomy" id="3383036"/>
    <lineage>
        <taxon>Eukaryota</taxon>
        <taxon>Fungi</taxon>
        <taxon>Dikarya</taxon>
        <taxon>Ascomycota</taxon>
        <taxon>Pezizomycotina</taxon>
        <taxon>Dothideomycetes</taxon>
        <taxon>Dothideomycetes incertae sedis</taxon>
        <taxon>Coniosporium</taxon>
    </lineage>
</organism>
<evidence type="ECO:0000313" key="1">
    <source>
        <dbReference type="EMBL" id="KAJ9634944.1"/>
    </source>
</evidence>
<reference evidence="1" key="1">
    <citation type="submission" date="2022-10" db="EMBL/GenBank/DDBJ databases">
        <title>Culturing micro-colonial fungi from biological soil crusts in the Mojave desert and describing Neophaeococcomyces mojavensis, and introducing the new genera and species Taxawa tesnikishii.</title>
        <authorList>
            <person name="Kurbessoian T."/>
            <person name="Stajich J.E."/>
        </authorList>
    </citation>
    <scope>NUCLEOTIDE SEQUENCE</scope>
    <source>
        <strain evidence="1">JES_115</strain>
    </source>
</reference>
<dbReference type="Proteomes" id="UP001172680">
    <property type="component" value="Unassembled WGS sequence"/>
</dbReference>
<keyword evidence="2" id="KW-1185">Reference proteome</keyword>
<accession>A0ACC2YHT5</accession>
<sequence length="459" mass="51692">MRSYNELRKGFEDLKEDLPYPEALSGTQSERDRLVYCAGCYDPDGLNEELIIKYFPFTGETANAVLTEEVQIWIYPFEWQGDKLFCILSKRSKNGYYRFWQANGGYSEAVRLIEPEQDTSREVQDTQCVPLDNTKHKAATVQFDRQRSPYETRSREKKSMQMGSPTLGEDLLEEDGYQCNESLSVLSRTVAKDIAPTRAQPQYEAQQSQPLPPSVALHKVVGSIQAGEKRKYQTNEFVTGLDQPRPKAPRLVMNLTEQHVQDESIKLSSSSSVRDLYEVTPTSHRLEQATMILPGPPAQSIQHPNENFSTSSRTLSGRESPPKIISPPAPRPSSEATNTNRALVRSVLREVGLSELQIRNTTIVLQLVGDPYTSDMSLEGCHSVEDFFSKISKVLGDLVDDGIKFVLIDSDIGIEVIHIRIGQAGAPSFRRLIRTIASARCWNKEQKPECEIKALIETF</sequence>
<name>A0ACC2YHT5_9PEZI</name>
<gene>
    <name evidence="1" type="ORF">H2199_008808</name>
</gene>
<protein>
    <submittedName>
        <fullName evidence="1">Uncharacterized protein</fullName>
    </submittedName>
</protein>
<dbReference type="EMBL" id="JAPDRP010000029">
    <property type="protein sequence ID" value="KAJ9634944.1"/>
    <property type="molecule type" value="Genomic_DNA"/>
</dbReference>